<dbReference type="AlphaFoldDB" id="U5DFK8"/>
<dbReference type="EMBL" id="ASSJ01000076">
    <property type="protein sequence ID" value="ERN40381.1"/>
    <property type="molecule type" value="Genomic_DNA"/>
</dbReference>
<accession>U5DFK8</accession>
<sequence length="80" mass="8828">MFNSAESLNWLNVREKRIVELLLQRASAPRRSCKSSFTASQLSLCNSDFLVVSELHFLAGGVDNAGDNAVSKSWMQGLKP</sequence>
<dbReference type="Proteomes" id="UP000016960">
    <property type="component" value="Unassembled WGS sequence"/>
</dbReference>
<gene>
    <name evidence="1" type="ORF">KR51_00029180</name>
</gene>
<organism evidence="1 2">
    <name type="scientific">Rubidibacter lacunae KORDI 51-2</name>
    <dbReference type="NCBI Taxonomy" id="582515"/>
    <lineage>
        <taxon>Bacteria</taxon>
        <taxon>Bacillati</taxon>
        <taxon>Cyanobacteriota</taxon>
        <taxon>Cyanophyceae</taxon>
        <taxon>Oscillatoriophycideae</taxon>
        <taxon>Chroococcales</taxon>
        <taxon>Aphanothecaceae</taxon>
        <taxon>Rubidibacter</taxon>
    </lineage>
</organism>
<protein>
    <submittedName>
        <fullName evidence="1">Uncharacterized protein</fullName>
    </submittedName>
</protein>
<proteinExistence type="predicted"/>
<evidence type="ECO:0000313" key="2">
    <source>
        <dbReference type="Proteomes" id="UP000016960"/>
    </source>
</evidence>
<evidence type="ECO:0000313" key="1">
    <source>
        <dbReference type="EMBL" id="ERN40381.1"/>
    </source>
</evidence>
<dbReference type="InParanoid" id="U5DFK8"/>
<name>U5DFK8_9CHRO</name>
<comment type="caution">
    <text evidence="1">The sequence shown here is derived from an EMBL/GenBank/DDBJ whole genome shotgun (WGS) entry which is preliminary data.</text>
</comment>
<reference evidence="1 2" key="1">
    <citation type="submission" date="2013-05" db="EMBL/GenBank/DDBJ databases">
        <title>Draft genome sequence of Rubidibacter lacunae KORDI 51-2.</title>
        <authorList>
            <person name="Choi D.H."/>
            <person name="Noh J.H."/>
            <person name="Kwon K.-K."/>
            <person name="Lee J.-H."/>
            <person name="Ryu J.-Y."/>
        </authorList>
    </citation>
    <scope>NUCLEOTIDE SEQUENCE [LARGE SCALE GENOMIC DNA]</scope>
    <source>
        <strain evidence="1 2">KORDI 51-2</strain>
    </source>
</reference>
<keyword evidence="2" id="KW-1185">Reference proteome</keyword>